<evidence type="ECO:0000313" key="4">
    <source>
        <dbReference type="Proteomes" id="UP001595947"/>
    </source>
</evidence>
<dbReference type="Proteomes" id="UP001595947">
    <property type="component" value="Unassembled WGS sequence"/>
</dbReference>
<protein>
    <submittedName>
        <fullName evidence="3">Formaldehyde-activating enzyme</fullName>
    </submittedName>
</protein>
<dbReference type="SUPFAM" id="SSF54211">
    <property type="entry name" value="Ribosomal protein S5 domain 2-like"/>
    <property type="match status" value="1"/>
</dbReference>
<evidence type="ECO:0000259" key="2">
    <source>
        <dbReference type="Pfam" id="PF08714"/>
    </source>
</evidence>
<dbReference type="InterPro" id="IPR020568">
    <property type="entry name" value="Ribosomal_Su5_D2-typ_SF"/>
</dbReference>
<dbReference type="Gene3D" id="3.30.230.60">
    <property type="entry name" value="Formaldehyde-activating enzyme"/>
    <property type="match status" value="1"/>
</dbReference>
<evidence type="ECO:0000256" key="1">
    <source>
        <dbReference type="ARBA" id="ARBA00023239"/>
    </source>
</evidence>
<dbReference type="InterPro" id="IPR014826">
    <property type="entry name" value="HCHO-activating_enzyme"/>
</dbReference>
<evidence type="ECO:0000313" key="3">
    <source>
        <dbReference type="EMBL" id="MFC5063805.1"/>
    </source>
</evidence>
<reference evidence="4" key="1">
    <citation type="journal article" date="2019" name="Int. J. Syst. Evol. Microbiol.">
        <title>The Global Catalogue of Microorganisms (GCM) 10K type strain sequencing project: providing services to taxonomists for standard genome sequencing and annotation.</title>
        <authorList>
            <consortium name="The Broad Institute Genomics Platform"/>
            <consortium name="The Broad Institute Genome Sequencing Center for Infectious Disease"/>
            <person name="Wu L."/>
            <person name="Ma J."/>
        </authorList>
    </citation>
    <scope>NUCLEOTIDE SEQUENCE [LARGE SCALE GENOMIC DNA]</scope>
    <source>
        <strain evidence="4">CGMCC 4.7093</strain>
    </source>
</reference>
<keyword evidence="1" id="KW-0456">Lyase</keyword>
<accession>A0ABV9YQI3</accession>
<comment type="caution">
    <text evidence="3">The sequence shown here is derived from an EMBL/GenBank/DDBJ whole genome shotgun (WGS) entry which is preliminary data.</text>
</comment>
<proteinExistence type="predicted"/>
<dbReference type="EMBL" id="JBHSIV010000017">
    <property type="protein sequence ID" value="MFC5063805.1"/>
    <property type="molecule type" value="Genomic_DNA"/>
</dbReference>
<keyword evidence="4" id="KW-1185">Reference proteome</keyword>
<organism evidence="3 4">
    <name type="scientific">Actinomycetospora atypica</name>
    <dbReference type="NCBI Taxonomy" id="1290095"/>
    <lineage>
        <taxon>Bacteria</taxon>
        <taxon>Bacillati</taxon>
        <taxon>Actinomycetota</taxon>
        <taxon>Actinomycetes</taxon>
        <taxon>Pseudonocardiales</taxon>
        <taxon>Pseudonocardiaceae</taxon>
        <taxon>Actinomycetospora</taxon>
    </lineage>
</organism>
<feature type="domain" description="Formaldehyde-activating enzyme" evidence="2">
    <location>
        <begin position="21"/>
        <end position="171"/>
    </location>
</feature>
<sequence length="175" mass="17943">MAARDLDGRLAQGWGGASPDGVHVNVLLARRGSPTAAAIATAFTGPSAGFTPVLASVGATQQEYRTLYPPTVVVAKTAPVDERHERLVFGACGAGVARGVLDAVAAGAVAADQDTLVLVSLWLDAAAQDETAVCAAARVATATAVREAATGRDPEVAEHMVRDRDAVRHPFYGGR</sequence>
<dbReference type="Pfam" id="PF08714">
    <property type="entry name" value="Fae"/>
    <property type="match status" value="1"/>
</dbReference>
<dbReference type="InterPro" id="IPR037075">
    <property type="entry name" value="HCHO-activating_enzyme_sf"/>
</dbReference>
<gene>
    <name evidence="3" type="ORF">ACFPBZ_16420</name>
</gene>
<name>A0ABV9YQI3_9PSEU</name>